<dbReference type="PANTHER" id="PTHR10584:SF166">
    <property type="entry name" value="RIBOKINASE"/>
    <property type="match status" value="1"/>
</dbReference>
<evidence type="ECO:0000259" key="3">
    <source>
        <dbReference type="Pfam" id="PF00294"/>
    </source>
</evidence>
<dbReference type="Proteomes" id="UP000298649">
    <property type="component" value="Plasmid pAtCFBP7129b"/>
</dbReference>
<dbReference type="CDD" id="cd01166">
    <property type="entry name" value="KdgK"/>
    <property type="match status" value="1"/>
</dbReference>
<dbReference type="RefSeq" id="WP_137006451.1">
    <property type="nucleotide sequence ID" value="NZ_CP039925.1"/>
</dbReference>
<protein>
    <submittedName>
        <fullName evidence="4">Sugar kinase</fullName>
    </submittedName>
</protein>
<geneLocation type="plasmid" evidence="5">
    <name>patcfbp7129b</name>
</geneLocation>
<sequence length="318" mass="34035">MQYDYTSIGFYTFDCLGRPVTQIPPAGNTYFIEELTMAVSGAAGAAAIVAAKYGLNVLAVGGIGDDLMGEWVIRRMKQFDIDTSMMQVCPGVGTSSSIVTTRPDGQRPALHMRGATGAFVIAEEDYDRVLNTKVIHIGGTGLMDKMDGERSFRLMAEAKRRGIITTLDVFAADRRDMGNVAGLLPHTDYFIPSIEEARALSGLDTKEDIGRYFNDLGVACTVMTMGEAGAYYHHANGTNFHMPAFDIDVICTCGCGDAFNAGFAAGLLQGLDPEETTRLAQASSALNATGLGSQAGIIDLAYTNIFIESARIKRSFAA</sequence>
<dbReference type="GO" id="GO:0016301">
    <property type="term" value="F:kinase activity"/>
    <property type="evidence" value="ECO:0007669"/>
    <property type="project" value="UniProtKB-KW"/>
</dbReference>
<dbReference type="Gene3D" id="3.40.1190.20">
    <property type="match status" value="1"/>
</dbReference>
<dbReference type="Pfam" id="PF00294">
    <property type="entry name" value="PfkB"/>
    <property type="match status" value="1"/>
</dbReference>
<dbReference type="InterPro" id="IPR011611">
    <property type="entry name" value="PfkB_dom"/>
</dbReference>
<evidence type="ECO:0000313" key="4">
    <source>
        <dbReference type="EMBL" id="QCL98165.1"/>
    </source>
</evidence>
<dbReference type="InterPro" id="IPR029056">
    <property type="entry name" value="Ribokinase-like"/>
</dbReference>
<dbReference type="EMBL" id="CP039925">
    <property type="protein sequence ID" value="QCL98165.1"/>
    <property type="molecule type" value="Genomic_DNA"/>
</dbReference>
<dbReference type="GO" id="GO:0005829">
    <property type="term" value="C:cytosol"/>
    <property type="evidence" value="ECO:0007669"/>
    <property type="project" value="TreeGrafter"/>
</dbReference>
<dbReference type="AlphaFoldDB" id="A0A4D7YNT0"/>
<evidence type="ECO:0000313" key="5">
    <source>
        <dbReference type="Proteomes" id="UP000298649"/>
    </source>
</evidence>
<reference evidence="4 5" key="1">
    <citation type="submission" date="2019-04" db="EMBL/GenBank/DDBJ databases">
        <title>Complete genome sequence of Agrobacterium tumefaciens CFBP7129.</title>
        <authorList>
            <person name="Haryono M."/>
            <person name="Lin Y.-C."/>
            <person name="Lai E.-M."/>
            <person name="Kuo C.-H."/>
        </authorList>
    </citation>
    <scope>NUCLEOTIDE SEQUENCE [LARGE SCALE GENOMIC DNA]</scope>
    <source>
        <strain evidence="4 5">CFBP7129</strain>
        <plasmid evidence="5">patcfbp7129b</plasmid>
    </source>
</reference>
<evidence type="ECO:0000256" key="2">
    <source>
        <dbReference type="ARBA" id="ARBA00022777"/>
    </source>
</evidence>
<keyword evidence="4" id="KW-0614">Plasmid</keyword>
<proteinExistence type="predicted"/>
<organism evidence="4 5">
    <name type="scientific">Agrobacterium tumefaciens</name>
    <dbReference type="NCBI Taxonomy" id="358"/>
    <lineage>
        <taxon>Bacteria</taxon>
        <taxon>Pseudomonadati</taxon>
        <taxon>Pseudomonadota</taxon>
        <taxon>Alphaproteobacteria</taxon>
        <taxon>Hyphomicrobiales</taxon>
        <taxon>Rhizobiaceae</taxon>
        <taxon>Rhizobium/Agrobacterium group</taxon>
        <taxon>Agrobacterium</taxon>
        <taxon>Agrobacterium tumefaciens complex</taxon>
    </lineage>
</organism>
<keyword evidence="1" id="KW-0808">Transferase</keyword>
<dbReference type="SUPFAM" id="SSF53613">
    <property type="entry name" value="Ribokinase-like"/>
    <property type="match status" value="1"/>
</dbReference>
<keyword evidence="2 4" id="KW-0418">Kinase</keyword>
<feature type="domain" description="Carbohydrate kinase PfkB" evidence="3">
    <location>
        <begin position="33"/>
        <end position="296"/>
    </location>
</feature>
<dbReference type="PANTHER" id="PTHR10584">
    <property type="entry name" value="SUGAR KINASE"/>
    <property type="match status" value="1"/>
</dbReference>
<gene>
    <name evidence="4" type="ORF">CFBP7129_28720</name>
</gene>
<name>A0A4D7YNT0_AGRTU</name>
<accession>A0A4D7YNT0</accession>
<evidence type="ECO:0000256" key="1">
    <source>
        <dbReference type="ARBA" id="ARBA00022679"/>
    </source>
</evidence>